<dbReference type="Gene3D" id="3.40.50.280">
    <property type="entry name" value="Cobalamin-binding domain"/>
    <property type="match status" value="1"/>
</dbReference>
<evidence type="ECO:0000256" key="5">
    <source>
        <dbReference type="ARBA" id="ARBA00023014"/>
    </source>
</evidence>
<dbReference type="RefSeq" id="WP_137816763.1">
    <property type="nucleotide sequence ID" value="NZ_BJFL01000062.1"/>
</dbReference>
<dbReference type="SFLD" id="SFLDG01082">
    <property type="entry name" value="B12-binding_domain_containing"/>
    <property type="match status" value="1"/>
</dbReference>
<keyword evidence="8" id="KW-1185">Reference proteome</keyword>
<dbReference type="PANTHER" id="PTHR43409">
    <property type="entry name" value="ANAEROBIC MAGNESIUM-PROTOPORPHYRIN IX MONOMETHYL ESTER CYCLASE-RELATED"/>
    <property type="match status" value="1"/>
</dbReference>
<dbReference type="GO" id="GO:0051536">
    <property type="term" value="F:iron-sulfur cluster binding"/>
    <property type="evidence" value="ECO:0007669"/>
    <property type="project" value="UniProtKB-KW"/>
</dbReference>
<evidence type="ECO:0000259" key="6">
    <source>
        <dbReference type="SMART" id="SM00729"/>
    </source>
</evidence>
<dbReference type="GO" id="GO:0046872">
    <property type="term" value="F:metal ion binding"/>
    <property type="evidence" value="ECO:0007669"/>
    <property type="project" value="UniProtKB-KW"/>
</dbReference>
<sequence>MTSIAEPGTDQRVPLHVEPPSRSRLTLRFVSMPWAPLELPSMAISLLGGVAERHPGVERVETDYLNLAWAEHVHERSGGRWGAAEYEEVVGGYFVGMGDWIFSAYFRPALAAEDTAYWRLVHRSEGTIAEHAAAMYGWARGFVEEQADRLAASVADVDSPMFGFTTTFDQNMASLALAAALKTRRPDAVVVFGGANCDGEQGPALHRNFGFVDFVVGGEAEESLPRLLTALSVDGDERVALLRQIPGLCWRRHHGSVANPPQPRQISLAAAGRPKMDAFYAAFDRSPHVRSTVVPKMQLEGSRGCWWGEKHHCTFCGLNGTGMRFRARDPHRFVSDLRELSSYYHSLDAVFTDNILDMAVVNKAASELAQLDLDFQLFAEVKSNLRFRQLEVLSRAGFTQLQPGIESLLSPVLRLMRKGVSAWQNVRFLRDAATVGIYPGWNLLFGFPGETDAAYLELIEQLPLLHHLVPPEGTYRIVMTRFSPYFENPELGLRSEGPSALLSAAYGLPRREMADLVYVYDSARAGIGNRTAAALGSAIKQWKRMHRSTRLHVTTAHGRTDVIERRGGSRRVLELSEDETTILRRAAPGLNVDQLAPGERAVLDELIAARLIFVDGAHAVALPVGLTW</sequence>
<comment type="cofactor">
    <cofactor evidence="1">
        <name>[4Fe-4S] cluster</name>
        <dbReference type="ChEBI" id="CHEBI:49883"/>
    </cofactor>
</comment>
<dbReference type="SMART" id="SM00729">
    <property type="entry name" value="Elp3"/>
    <property type="match status" value="1"/>
</dbReference>
<dbReference type="Proteomes" id="UP000298860">
    <property type="component" value="Unassembled WGS sequence"/>
</dbReference>
<dbReference type="InterPro" id="IPR023404">
    <property type="entry name" value="rSAM_horseshoe"/>
</dbReference>
<dbReference type="GO" id="GO:0005829">
    <property type="term" value="C:cytosol"/>
    <property type="evidence" value="ECO:0007669"/>
    <property type="project" value="TreeGrafter"/>
</dbReference>
<evidence type="ECO:0000256" key="3">
    <source>
        <dbReference type="ARBA" id="ARBA00022723"/>
    </source>
</evidence>
<keyword evidence="4" id="KW-0408">Iron</keyword>
<evidence type="ECO:0000256" key="1">
    <source>
        <dbReference type="ARBA" id="ARBA00001966"/>
    </source>
</evidence>
<dbReference type="InterPro" id="IPR051198">
    <property type="entry name" value="BchE-like"/>
</dbReference>
<dbReference type="Pfam" id="PF04055">
    <property type="entry name" value="Radical_SAM"/>
    <property type="match status" value="1"/>
</dbReference>
<evidence type="ECO:0000313" key="7">
    <source>
        <dbReference type="EMBL" id="GDY33849.1"/>
    </source>
</evidence>
<keyword evidence="5" id="KW-0411">Iron-sulfur</keyword>
<keyword evidence="2" id="KW-0949">S-adenosyl-L-methionine</keyword>
<dbReference type="AlphaFoldDB" id="A0A4D4JHU9"/>
<reference evidence="8" key="1">
    <citation type="submission" date="2019-04" db="EMBL/GenBank/DDBJ databases">
        <title>Draft genome sequence of Pseudonocardiaceae bacterium SL3-2-4.</title>
        <authorList>
            <person name="Ningsih F."/>
            <person name="Yokota A."/>
            <person name="Sakai Y."/>
            <person name="Nanatani K."/>
            <person name="Yabe S."/>
            <person name="Oetari A."/>
            <person name="Sjamsuridzal W."/>
        </authorList>
    </citation>
    <scope>NUCLEOTIDE SEQUENCE [LARGE SCALE GENOMIC DNA]</scope>
    <source>
        <strain evidence="8">SL3-2-4</strain>
    </source>
</reference>
<organism evidence="7 8">
    <name type="scientific">Gandjariella thermophila</name>
    <dbReference type="NCBI Taxonomy" id="1931992"/>
    <lineage>
        <taxon>Bacteria</taxon>
        <taxon>Bacillati</taxon>
        <taxon>Actinomycetota</taxon>
        <taxon>Actinomycetes</taxon>
        <taxon>Pseudonocardiales</taxon>
        <taxon>Pseudonocardiaceae</taxon>
        <taxon>Gandjariella</taxon>
    </lineage>
</organism>
<comment type="caution">
    <text evidence="7">The sequence shown here is derived from an EMBL/GenBank/DDBJ whole genome shotgun (WGS) entry which is preliminary data.</text>
</comment>
<proteinExistence type="predicted"/>
<gene>
    <name evidence="7" type="ORF">GTS_54820</name>
</gene>
<dbReference type="InterPro" id="IPR023984">
    <property type="entry name" value="rSAM_ocin_1"/>
</dbReference>
<dbReference type="SFLD" id="SFLDF00324">
    <property type="entry name" value="bacteriocin_maturation"/>
    <property type="match status" value="1"/>
</dbReference>
<dbReference type="SUPFAM" id="SSF102114">
    <property type="entry name" value="Radical SAM enzymes"/>
    <property type="match status" value="1"/>
</dbReference>
<dbReference type="InterPro" id="IPR006638">
    <property type="entry name" value="Elp3/MiaA/NifB-like_rSAM"/>
</dbReference>
<keyword evidence="3" id="KW-0479">Metal-binding</keyword>
<dbReference type="EMBL" id="BJFL01000062">
    <property type="protein sequence ID" value="GDY33849.1"/>
    <property type="molecule type" value="Genomic_DNA"/>
</dbReference>
<dbReference type="InterPro" id="IPR007197">
    <property type="entry name" value="rSAM"/>
</dbReference>
<dbReference type="Gene3D" id="3.80.30.20">
    <property type="entry name" value="tm_1862 like domain"/>
    <property type="match status" value="1"/>
</dbReference>
<dbReference type="OrthoDB" id="9801424at2"/>
<evidence type="ECO:0000256" key="4">
    <source>
        <dbReference type="ARBA" id="ARBA00023004"/>
    </source>
</evidence>
<name>A0A4D4JHU9_9PSEU</name>
<dbReference type="InterPro" id="IPR058240">
    <property type="entry name" value="rSAM_sf"/>
</dbReference>
<protein>
    <submittedName>
        <fullName evidence="7">RiPP maturation radical SAM protein 1</fullName>
    </submittedName>
</protein>
<evidence type="ECO:0000313" key="8">
    <source>
        <dbReference type="Proteomes" id="UP000298860"/>
    </source>
</evidence>
<dbReference type="SFLD" id="SFLDS00029">
    <property type="entry name" value="Radical_SAM"/>
    <property type="match status" value="1"/>
</dbReference>
<dbReference type="PANTHER" id="PTHR43409:SF7">
    <property type="entry name" value="BLL1977 PROTEIN"/>
    <property type="match status" value="1"/>
</dbReference>
<dbReference type="NCBIfam" id="TIGR03975">
    <property type="entry name" value="rSAM_ocin_1"/>
    <property type="match status" value="1"/>
</dbReference>
<accession>A0A4D4JHU9</accession>
<dbReference type="GO" id="GO:0003824">
    <property type="term" value="F:catalytic activity"/>
    <property type="evidence" value="ECO:0007669"/>
    <property type="project" value="InterPro"/>
</dbReference>
<feature type="domain" description="Elp3/MiaA/NifB-like radical SAM core" evidence="6">
    <location>
        <begin position="295"/>
        <end position="504"/>
    </location>
</feature>
<evidence type="ECO:0000256" key="2">
    <source>
        <dbReference type="ARBA" id="ARBA00022691"/>
    </source>
</evidence>